<feature type="transmembrane region" description="Helical" evidence="1">
    <location>
        <begin position="74"/>
        <end position="96"/>
    </location>
</feature>
<keyword evidence="1" id="KW-0812">Transmembrane</keyword>
<feature type="transmembrane region" description="Helical" evidence="1">
    <location>
        <begin position="36"/>
        <end position="54"/>
    </location>
</feature>
<evidence type="ECO:0008006" key="4">
    <source>
        <dbReference type="Google" id="ProtNLM"/>
    </source>
</evidence>
<dbReference type="Pfam" id="PF07077">
    <property type="entry name" value="DUF1345"/>
    <property type="match status" value="1"/>
</dbReference>
<reference evidence="2" key="1">
    <citation type="journal article" date="2014" name="Int. J. Syst. Evol. Microbiol.">
        <title>Complete genome sequence of Corynebacterium casei LMG S-19264T (=DSM 44701T), isolated from a smear-ripened cheese.</title>
        <authorList>
            <consortium name="US DOE Joint Genome Institute (JGI-PGF)"/>
            <person name="Walter F."/>
            <person name="Albersmeier A."/>
            <person name="Kalinowski J."/>
            <person name="Ruckert C."/>
        </authorList>
    </citation>
    <scope>NUCLEOTIDE SEQUENCE</scope>
    <source>
        <strain evidence="2">CGMCC 1.10998</strain>
    </source>
</reference>
<reference evidence="2" key="2">
    <citation type="submission" date="2020-09" db="EMBL/GenBank/DDBJ databases">
        <authorList>
            <person name="Sun Q."/>
            <person name="Zhou Y."/>
        </authorList>
    </citation>
    <scope>NUCLEOTIDE SEQUENCE</scope>
    <source>
        <strain evidence="2">CGMCC 1.10998</strain>
    </source>
</reference>
<feature type="transmembrane region" description="Helical" evidence="1">
    <location>
        <begin position="192"/>
        <end position="213"/>
    </location>
</feature>
<feature type="transmembrane region" description="Helical" evidence="1">
    <location>
        <begin position="12"/>
        <end position="29"/>
    </location>
</feature>
<dbReference type="Proteomes" id="UP000637423">
    <property type="component" value="Unassembled WGS sequence"/>
</dbReference>
<evidence type="ECO:0000313" key="2">
    <source>
        <dbReference type="EMBL" id="GGC85599.1"/>
    </source>
</evidence>
<feature type="transmembrane region" description="Helical" evidence="1">
    <location>
        <begin position="117"/>
        <end position="137"/>
    </location>
</feature>
<sequence>MPQVLHTRPRLIFTFLLGIIVVFVTPAAWGWVSRALLGWNVAVWSYLVLVGWLMSCANHESVREIAEREDESAFTVLVILSTAATISLLAIIYELAQLKGLPADVRLMKYLFTGTTVLGSWCLLAVIFTLHYALLYYQSPDNRRALRFPDDEMQPDYWDFLYFAFTIAVAVQTSDIAVTSRQMRKTVLAQSVLGFLFNTAILGFSINIAAGLIA</sequence>
<dbReference type="AlphaFoldDB" id="A0A916US20"/>
<organism evidence="2 3">
    <name type="scientific">Undibacterium terreum</name>
    <dbReference type="NCBI Taxonomy" id="1224302"/>
    <lineage>
        <taxon>Bacteria</taxon>
        <taxon>Pseudomonadati</taxon>
        <taxon>Pseudomonadota</taxon>
        <taxon>Betaproteobacteria</taxon>
        <taxon>Burkholderiales</taxon>
        <taxon>Oxalobacteraceae</taxon>
        <taxon>Undibacterium</taxon>
    </lineage>
</organism>
<evidence type="ECO:0000256" key="1">
    <source>
        <dbReference type="SAM" id="Phobius"/>
    </source>
</evidence>
<comment type="caution">
    <text evidence="2">The sequence shown here is derived from an EMBL/GenBank/DDBJ whole genome shotgun (WGS) entry which is preliminary data.</text>
</comment>
<evidence type="ECO:0000313" key="3">
    <source>
        <dbReference type="Proteomes" id="UP000637423"/>
    </source>
</evidence>
<keyword evidence="1" id="KW-1133">Transmembrane helix</keyword>
<dbReference type="EMBL" id="BMED01000003">
    <property type="protein sequence ID" value="GGC85599.1"/>
    <property type="molecule type" value="Genomic_DNA"/>
</dbReference>
<keyword evidence="1" id="KW-0472">Membrane</keyword>
<name>A0A916US20_9BURK</name>
<gene>
    <name evidence="2" type="ORF">GCM10011396_36160</name>
</gene>
<accession>A0A916US20</accession>
<keyword evidence="3" id="KW-1185">Reference proteome</keyword>
<proteinExistence type="predicted"/>
<protein>
    <recommendedName>
        <fullName evidence="4">DUF1345 domain-containing protein</fullName>
    </recommendedName>
</protein>
<dbReference type="InterPro" id="IPR009781">
    <property type="entry name" value="DUF1345"/>
</dbReference>